<proteinExistence type="predicted"/>
<name>A0A0F9A3Y0_9ZZZZ</name>
<gene>
    <name evidence="2" type="ORF">LCGC14_2894980</name>
</gene>
<sequence length="341" mass="36746">MSKKVADAICVPKKVKKYPVGSVTAFDPEIKKWRVAAPKGSTITTGFKGAGGDTSKKYVELEQSASKPASPLVVTLEQYNQLLKGPWYKRPLVWVAAGGAVVIVGGGAWYFTLPLDAAWGLPSRRYYDPSDDEFEELQRSGELSPIELPNPSTGNLAFAESSDVWRERRKDAMRDRAVAGRSLFYLETFGPDVVFAQFDRADDEVKYAVIVQEIPAEDFGPDTDLAKLAGAAGGVDPEDLARFGLFADKDGSIIGGIAAGVAERTAETPSRREGLWTLSIFVTRTEVYYHVIPGITGAPKGSASARIAATTDGTIIWAARHGAMINGEPTCPLVPIPCMET</sequence>
<feature type="transmembrane region" description="Helical" evidence="1">
    <location>
        <begin position="92"/>
        <end position="111"/>
    </location>
</feature>
<dbReference type="EMBL" id="LAZR01056834">
    <property type="protein sequence ID" value="KKK73324.1"/>
    <property type="molecule type" value="Genomic_DNA"/>
</dbReference>
<evidence type="ECO:0000256" key="1">
    <source>
        <dbReference type="SAM" id="Phobius"/>
    </source>
</evidence>
<keyword evidence="1" id="KW-1133">Transmembrane helix</keyword>
<dbReference type="AlphaFoldDB" id="A0A0F9A3Y0"/>
<protein>
    <submittedName>
        <fullName evidence="2">Uncharacterized protein</fullName>
    </submittedName>
</protein>
<organism evidence="2">
    <name type="scientific">marine sediment metagenome</name>
    <dbReference type="NCBI Taxonomy" id="412755"/>
    <lineage>
        <taxon>unclassified sequences</taxon>
        <taxon>metagenomes</taxon>
        <taxon>ecological metagenomes</taxon>
    </lineage>
</organism>
<evidence type="ECO:0000313" key="2">
    <source>
        <dbReference type="EMBL" id="KKK73324.1"/>
    </source>
</evidence>
<reference evidence="2" key="1">
    <citation type="journal article" date="2015" name="Nature">
        <title>Complex archaea that bridge the gap between prokaryotes and eukaryotes.</title>
        <authorList>
            <person name="Spang A."/>
            <person name="Saw J.H."/>
            <person name="Jorgensen S.L."/>
            <person name="Zaremba-Niedzwiedzka K."/>
            <person name="Martijn J."/>
            <person name="Lind A.E."/>
            <person name="van Eijk R."/>
            <person name="Schleper C."/>
            <person name="Guy L."/>
            <person name="Ettema T.J."/>
        </authorList>
    </citation>
    <scope>NUCLEOTIDE SEQUENCE</scope>
</reference>
<keyword evidence="1" id="KW-0812">Transmembrane</keyword>
<comment type="caution">
    <text evidence="2">The sequence shown here is derived from an EMBL/GenBank/DDBJ whole genome shotgun (WGS) entry which is preliminary data.</text>
</comment>
<accession>A0A0F9A3Y0</accession>
<keyword evidence="1" id="KW-0472">Membrane</keyword>